<accession>A0ABY7QRD2</accession>
<dbReference type="Pfam" id="PF04228">
    <property type="entry name" value="Zn_peptidase"/>
    <property type="match status" value="1"/>
</dbReference>
<name>A0ABY7QRD2_9FIRM</name>
<dbReference type="Proteomes" id="UP001210339">
    <property type="component" value="Chromosome"/>
</dbReference>
<evidence type="ECO:0000256" key="3">
    <source>
        <dbReference type="ARBA" id="ARBA00022989"/>
    </source>
</evidence>
<evidence type="ECO:0000256" key="4">
    <source>
        <dbReference type="ARBA" id="ARBA00023136"/>
    </source>
</evidence>
<keyword evidence="2 6" id="KW-0812">Transmembrane</keyword>
<evidence type="ECO:0000256" key="2">
    <source>
        <dbReference type="ARBA" id="ARBA00022692"/>
    </source>
</evidence>
<dbReference type="PANTHER" id="PTHR30168:SF0">
    <property type="entry name" value="INNER MEMBRANE PROTEIN"/>
    <property type="match status" value="1"/>
</dbReference>
<evidence type="ECO:0000313" key="8">
    <source>
        <dbReference type="Proteomes" id="UP001210339"/>
    </source>
</evidence>
<gene>
    <name evidence="7" type="ORF">O6R05_04805</name>
</gene>
<proteinExistence type="predicted"/>
<comment type="subcellular location">
    <subcellularLocation>
        <location evidence="1">Membrane</location>
        <topology evidence="1">Single-pass membrane protein</topology>
    </subcellularLocation>
</comment>
<dbReference type="RefSeq" id="WP_271190864.1">
    <property type="nucleotide sequence ID" value="NZ_CP115667.1"/>
</dbReference>
<sequence>MKWRGRRASGNVTTGSGSRRGGMLPVGGGIGFIILLLLSFLMGRNPLDLMSGGTQGPPQQAQQAQLDERGQFLSVVLADTEDVWTKIFNEHGAEYQKPTLHLYEGGVQSACGYASSDMGPFYCSGDDVVYIDTTFYDDLKTKYGATGDFALAYVLAHEVGHAVQNRIGTLQQVFALQDQMSETEFNQYMVRLELQADYYAGVYAHFAEAQGYLEPGDIQEAMNAAAAVGDDRIQQQTIGRSIPDSFTHGTSEQRMRWFMKGYEYGTLEDGDTFSATEL</sequence>
<keyword evidence="3 6" id="KW-1133">Transmembrane helix</keyword>
<keyword evidence="4 6" id="KW-0472">Membrane</keyword>
<organism evidence="7 8">
    <name type="scientific">Peptoniphilus equinus</name>
    <dbReference type="NCBI Taxonomy" id="3016343"/>
    <lineage>
        <taxon>Bacteria</taxon>
        <taxon>Bacillati</taxon>
        <taxon>Bacillota</taxon>
        <taxon>Tissierellia</taxon>
        <taxon>Tissierellales</taxon>
        <taxon>Peptoniphilaceae</taxon>
        <taxon>Peptoniphilus</taxon>
    </lineage>
</organism>
<evidence type="ECO:0000313" key="7">
    <source>
        <dbReference type="EMBL" id="WBW49332.1"/>
    </source>
</evidence>
<reference evidence="7 8" key="1">
    <citation type="submission" date="2023-01" db="EMBL/GenBank/DDBJ databases">
        <authorList>
            <person name="Lee S.H."/>
            <person name="Jung H.S."/>
            <person name="Yun J.U."/>
        </authorList>
    </citation>
    <scope>NUCLEOTIDE SEQUENCE [LARGE SCALE GENOMIC DNA]</scope>
    <source>
        <strain evidence="7 8">CBA3646</strain>
    </source>
</reference>
<feature type="transmembrane region" description="Helical" evidence="6">
    <location>
        <begin position="21"/>
        <end position="42"/>
    </location>
</feature>
<evidence type="ECO:0000256" key="5">
    <source>
        <dbReference type="SAM" id="MobiDB-lite"/>
    </source>
</evidence>
<dbReference type="InterPro" id="IPR007343">
    <property type="entry name" value="Uncharacterised_pept_Zn_put"/>
</dbReference>
<protein>
    <submittedName>
        <fullName evidence="7">Zinc metallopeptidase</fullName>
    </submittedName>
</protein>
<keyword evidence="8" id="KW-1185">Reference proteome</keyword>
<feature type="region of interest" description="Disordered" evidence="5">
    <location>
        <begin position="1"/>
        <end position="20"/>
    </location>
</feature>
<dbReference type="EMBL" id="CP115667">
    <property type="protein sequence ID" value="WBW49332.1"/>
    <property type="molecule type" value="Genomic_DNA"/>
</dbReference>
<evidence type="ECO:0000256" key="1">
    <source>
        <dbReference type="ARBA" id="ARBA00004167"/>
    </source>
</evidence>
<dbReference type="PANTHER" id="PTHR30168">
    <property type="entry name" value="PUTATIVE MEMBRANE PROTEIN YPFJ"/>
    <property type="match status" value="1"/>
</dbReference>
<evidence type="ECO:0000256" key="6">
    <source>
        <dbReference type="SAM" id="Phobius"/>
    </source>
</evidence>